<evidence type="ECO:0000313" key="1">
    <source>
        <dbReference type="EMBL" id="CAD8053353.1"/>
    </source>
</evidence>
<organism evidence="1 2">
    <name type="scientific">Paramecium sonneborni</name>
    <dbReference type="NCBI Taxonomy" id="65129"/>
    <lineage>
        <taxon>Eukaryota</taxon>
        <taxon>Sar</taxon>
        <taxon>Alveolata</taxon>
        <taxon>Ciliophora</taxon>
        <taxon>Intramacronucleata</taxon>
        <taxon>Oligohymenophorea</taxon>
        <taxon>Peniculida</taxon>
        <taxon>Parameciidae</taxon>
        <taxon>Paramecium</taxon>
    </lineage>
</organism>
<comment type="caution">
    <text evidence="1">The sequence shown here is derived from an EMBL/GenBank/DDBJ whole genome shotgun (WGS) entry which is preliminary data.</text>
</comment>
<gene>
    <name evidence="1" type="ORF">PSON_ATCC_30995.1.T0070298</name>
</gene>
<reference evidence="1" key="1">
    <citation type="submission" date="2021-01" db="EMBL/GenBank/DDBJ databases">
        <authorList>
            <consortium name="Genoscope - CEA"/>
            <person name="William W."/>
        </authorList>
    </citation>
    <scope>NUCLEOTIDE SEQUENCE</scope>
</reference>
<name>A0A8S1KGI3_9CILI</name>
<accession>A0A8S1KGI3</accession>
<proteinExistence type="predicted"/>
<sequence>MSDKFEYNNQLVQYGFLSKQFPVSIKARQLSNYPLIMASLLQKKFPRKAQFDSPLSRKTSSHSFKKQLSIKRISTSKRKNQIYEDALFITLKPLTTNQQINLRAQTAHQLRIEQEGFKETRDNRKLRSCQSNRASYFFRQRNRSANYHQNQQQFKITRNGKVEFL</sequence>
<protein>
    <submittedName>
        <fullName evidence="1">Uncharacterized protein</fullName>
    </submittedName>
</protein>
<keyword evidence="2" id="KW-1185">Reference proteome</keyword>
<dbReference type="EMBL" id="CAJJDN010000007">
    <property type="protein sequence ID" value="CAD8053353.1"/>
    <property type="molecule type" value="Genomic_DNA"/>
</dbReference>
<dbReference type="AlphaFoldDB" id="A0A8S1KGI3"/>
<dbReference type="Proteomes" id="UP000692954">
    <property type="component" value="Unassembled WGS sequence"/>
</dbReference>
<evidence type="ECO:0000313" key="2">
    <source>
        <dbReference type="Proteomes" id="UP000692954"/>
    </source>
</evidence>